<sequence>MRTFVPGSNSTRHGRYIIRTTRISHPCIVSKPKLWRQGSRVVLQHRATNEPTALFPQRIRIQIFFHTDGHGTHVAGIIGGRDFGVATLDTIGSPSHEFSRVTRATRSPYPAPSYISASSIRKP</sequence>
<dbReference type="SUPFAM" id="SSF52743">
    <property type="entry name" value="Subtilisin-like"/>
    <property type="match status" value="1"/>
</dbReference>
<protein>
    <recommendedName>
        <fullName evidence="4">Peptidase S8/S53 domain-containing protein</fullName>
    </recommendedName>
</protein>
<name>A0A8H3CU52_9AGAM</name>
<organism evidence="2 3">
    <name type="scientific">Rhizoctonia solani</name>
    <dbReference type="NCBI Taxonomy" id="456999"/>
    <lineage>
        <taxon>Eukaryota</taxon>
        <taxon>Fungi</taxon>
        <taxon>Dikarya</taxon>
        <taxon>Basidiomycota</taxon>
        <taxon>Agaricomycotina</taxon>
        <taxon>Agaricomycetes</taxon>
        <taxon>Cantharellales</taxon>
        <taxon>Ceratobasidiaceae</taxon>
        <taxon>Rhizoctonia</taxon>
    </lineage>
</organism>
<evidence type="ECO:0008006" key="4">
    <source>
        <dbReference type="Google" id="ProtNLM"/>
    </source>
</evidence>
<dbReference type="GO" id="GO:0004252">
    <property type="term" value="F:serine-type endopeptidase activity"/>
    <property type="evidence" value="ECO:0007669"/>
    <property type="project" value="InterPro"/>
</dbReference>
<dbReference type="Gene3D" id="3.40.50.200">
    <property type="entry name" value="Peptidase S8/S53 domain"/>
    <property type="match status" value="1"/>
</dbReference>
<reference evidence="2" key="1">
    <citation type="submission" date="2021-01" db="EMBL/GenBank/DDBJ databases">
        <authorList>
            <person name="Kaushik A."/>
        </authorList>
    </citation>
    <scope>NUCLEOTIDE SEQUENCE</scope>
    <source>
        <strain evidence="2">AG2-2IIIB</strain>
    </source>
</reference>
<accession>A0A8H3CU52</accession>
<dbReference type="AlphaFoldDB" id="A0A8H3CU52"/>
<dbReference type="Proteomes" id="UP000663843">
    <property type="component" value="Unassembled WGS sequence"/>
</dbReference>
<evidence type="ECO:0000313" key="2">
    <source>
        <dbReference type="EMBL" id="CAE6499249.1"/>
    </source>
</evidence>
<gene>
    <name evidence="2" type="ORF">RDB_LOCUS137680</name>
</gene>
<dbReference type="InterPro" id="IPR022398">
    <property type="entry name" value="Peptidase_S8_His-AS"/>
</dbReference>
<dbReference type="InterPro" id="IPR036852">
    <property type="entry name" value="Peptidase_S8/S53_dom_sf"/>
</dbReference>
<dbReference type="EMBL" id="CAJMWT010004958">
    <property type="protein sequence ID" value="CAE6499249.1"/>
    <property type="molecule type" value="Genomic_DNA"/>
</dbReference>
<comment type="caution">
    <text evidence="2">The sequence shown here is derived from an EMBL/GenBank/DDBJ whole genome shotgun (WGS) entry which is preliminary data.</text>
</comment>
<proteinExistence type="predicted"/>
<feature type="region of interest" description="Disordered" evidence="1">
    <location>
        <begin position="99"/>
        <end position="123"/>
    </location>
</feature>
<evidence type="ECO:0000256" key="1">
    <source>
        <dbReference type="SAM" id="MobiDB-lite"/>
    </source>
</evidence>
<dbReference type="PROSITE" id="PS00137">
    <property type="entry name" value="SUBTILASE_HIS"/>
    <property type="match status" value="1"/>
</dbReference>
<feature type="compositionally biased region" description="Low complexity" evidence="1">
    <location>
        <begin position="112"/>
        <end position="123"/>
    </location>
</feature>
<evidence type="ECO:0000313" key="3">
    <source>
        <dbReference type="Proteomes" id="UP000663843"/>
    </source>
</evidence>
<dbReference type="GO" id="GO:0006508">
    <property type="term" value="P:proteolysis"/>
    <property type="evidence" value="ECO:0007669"/>
    <property type="project" value="InterPro"/>
</dbReference>